<dbReference type="SUPFAM" id="SSF101576">
    <property type="entry name" value="Supernatant protein factor (SPF), C-terminal domain"/>
    <property type="match status" value="1"/>
</dbReference>
<dbReference type="Pfam" id="PF00650">
    <property type="entry name" value="CRAL_TRIO"/>
    <property type="match status" value="1"/>
</dbReference>
<dbReference type="InterPro" id="IPR036598">
    <property type="entry name" value="GOLD_dom_sf"/>
</dbReference>
<dbReference type="SUPFAM" id="SSF46938">
    <property type="entry name" value="CRAL/TRIO N-terminal domain"/>
    <property type="match status" value="1"/>
</dbReference>
<organism evidence="1">
    <name type="scientific">Daphnia magna</name>
    <dbReference type="NCBI Taxonomy" id="35525"/>
    <lineage>
        <taxon>Eukaryota</taxon>
        <taxon>Metazoa</taxon>
        <taxon>Ecdysozoa</taxon>
        <taxon>Arthropoda</taxon>
        <taxon>Crustacea</taxon>
        <taxon>Branchiopoda</taxon>
        <taxon>Diplostraca</taxon>
        <taxon>Cladocera</taxon>
        <taxon>Anomopoda</taxon>
        <taxon>Daphniidae</taxon>
        <taxon>Daphnia</taxon>
    </lineage>
</organism>
<dbReference type="InterPro" id="IPR036865">
    <property type="entry name" value="CRAL-TRIO_dom_sf"/>
</dbReference>
<dbReference type="InterPro" id="IPR011074">
    <property type="entry name" value="CRAL/TRIO_N_dom"/>
</dbReference>
<dbReference type="SMART" id="SM00516">
    <property type="entry name" value="SEC14"/>
    <property type="match status" value="1"/>
</dbReference>
<dbReference type="Gene3D" id="2.60.120.680">
    <property type="entry name" value="GOLD domain"/>
    <property type="match status" value="1"/>
</dbReference>
<sequence length="395" mass="45760">MVVSCETRGEILKRFKRNIADCNLIDDSDDYIVKWLVARDFDLDQAEKMLRRSVEWRRANRVDEILDQWEPPVALVKYYPMSIIGNDKFYCPVSVVAFGKADWRGILQSVSKTDYLRYLTYMAETNYVLMRKNSLLTGKPVTLQTFIIDMDGLSMRQMSYKPFREVGLEAIKISEANYPESLRRVFIINAPKVFTFVFSMVKPFLHQVTLDKISVFGFDKNEWSAALLKEIDADQLPVYYGGTMTDSNGDPKCSSKVCTGGEVPQSYYLEVVKPTPKKYMTSLALSSGSKKKLEYKIIQANSVLKWEFMTEEGDIGFGIHYIERNGERVDLVNNERIESNLIMEEGEVVCTRPVLYVVEFDNSYSYLRSKKIWYRIVIDLPSSTTPYEEFDRKQE</sequence>
<dbReference type="SMART" id="SM01100">
    <property type="entry name" value="CRAL_TRIO_N"/>
    <property type="match status" value="1"/>
</dbReference>
<dbReference type="AlphaFoldDB" id="A0A0P4ZLB1"/>
<dbReference type="PROSITE" id="PS50866">
    <property type="entry name" value="GOLD"/>
    <property type="match status" value="1"/>
</dbReference>
<dbReference type="InterPro" id="IPR009038">
    <property type="entry name" value="GOLD_dom"/>
</dbReference>
<dbReference type="InterPro" id="IPR001251">
    <property type="entry name" value="CRAL-TRIO_dom"/>
</dbReference>
<dbReference type="OrthoDB" id="1434354at2759"/>
<reference evidence="1" key="1">
    <citation type="submission" date="2015-10" db="EMBL/GenBank/DDBJ databases">
        <title>Daphnia magna gene sets from two clonal populations assembled and annotated with EvidentialGene.</title>
        <authorList>
            <person name="Gilbert D."/>
            <person name="Podicheti R."/>
            <person name="Orsini L."/>
            <person name="Colbourne J."/>
            <person name="Pfrender M."/>
        </authorList>
    </citation>
    <scope>NUCLEOTIDE SEQUENCE</scope>
</reference>
<dbReference type="Gene3D" id="3.40.525.10">
    <property type="entry name" value="CRAL-TRIO lipid binding domain"/>
    <property type="match status" value="1"/>
</dbReference>
<dbReference type="InterPro" id="IPR051064">
    <property type="entry name" value="SEC14/CRAL-TRIO_domain"/>
</dbReference>
<proteinExistence type="predicted"/>
<name>A0A0P4ZLB1_9CRUS</name>
<dbReference type="PANTHER" id="PTHR23324:SF83">
    <property type="entry name" value="SEC14-LIKE PROTEIN 2"/>
    <property type="match status" value="1"/>
</dbReference>
<evidence type="ECO:0000313" key="1">
    <source>
        <dbReference type="EMBL" id="JAJ08462.1"/>
    </source>
</evidence>
<dbReference type="GO" id="GO:0005737">
    <property type="term" value="C:cytoplasm"/>
    <property type="evidence" value="ECO:0007669"/>
    <property type="project" value="TreeGrafter"/>
</dbReference>
<reference evidence="1" key="2">
    <citation type="submission" date="2015-10" db="EMBL/GenBank/DDBJ databases">
        <authorList>
            <person name="Gilbert D.G."/>
        </authorList>
    </citation>
    <scope>NUCLEOTIDE SEQUENCE</scope>
</reference>
<dbReference type="PRINTS" id="PR00180">
    <property type="entry name" value="CRETINALDHBP"/>
</dbReference>
<dbReference type="SUPFAM" id="SSF52087">
    <property type="entry name" value="CRAL/TRIO domain"/>
    <property type="match status" value="1"/>
</dbReference>
<dbReference type="EMBL" id="GDIP01214940">
    <property type="protein sequence ID" value="JAJ08462.1"/>
    <property type="molecule type" value="Transcribed_RNA"/>
</dbReference>
<dbReference type="PROSITE" id="PS50191">
    <property type="entry name" value="CRAL_TRIO"/>
    <property type="match status" value="1"/>
</dbReference>
<accession>A0A0P4ZLB1</accession>
<dbReference type="PANTHER" id="PTHR23324">
    <property type="entry name" value="SEC14 RELATED PROTEIN"/>
    <property type="match status" value="1"/>
</dbReference>
<protein>
    <submittedName>
        <fullName evidence="1">Cral/trio domain-containing protein</fullName>
    </submittedName>
</protein>
<dbReference type="CDD" id="cd00170">
    <property type="entry name" value="SEC14"/>
    <property type="match status" value="1"/>
</dbReference>
<dbReference type="InterPro" id="IPR036273">
    <property type="entry name" value="CRAL/TRIO_N_dom_sf"/>
</dbReference>